<dbReference type="EMBL" id="SRSC01000004">
    <property type="protein sequence ID" value="TGU70746.1"/>
    <property type="molecule type" value="Genomic_DNA"/>
</dbReference>
<sequence>MGQNVKVHEQHASADEIREQIRHTEGDITRTVHDLEERLSPHHLKARGVRRAKLLAWKGIAGVLQLAQRTSVQASLIGAAAALVALGNKRVRDRVTAGVGMKKTVEVPVRGSAARAAGAGALWLLLRRLNAGRSTAVAAPISGWSLAATALKSFLSGKRASQKHGTPREGKKLAWRGLAASVGAALGSYWYNHKAGRV</sequence>
<comment type="caution">
    <text evidence="1">The sequence shown here is derived from an EMBL/GenBank/DDBJ whole genome shotgun (WGS) entry which is preliminary data.</text>
</comment>
<keyword evidence="2" id="KW-1185">Reference proteome</keyword>
<name>A0A4S1CCP4_9BACT</name>
<gene>
    <name evidence="1" type="ORF">E4633_17275</name>
</gene>
<organism evidence="1 2">
    <name type="scientific">Geomonas terrae</name>
    <dbReference type="NCBI Taxonomy" id="2562681"/>
    <lineage>
        <taxon>Bacteria</taxon>
        <taxon>Pseudomonadati</taxon>
        <taxon>Thermodesulfobacteriota</taxon>
        <taxon>Desulfuromonadia</taxon>
        <taxon>Geobacterales</taxon>
        <taxon>Geobacteraceae</taxon>
        <taxon>Geomonas</taxon>
    </lineage>
</organism>
<dbReference type="AlphaFoldDB" id="A0A4S1CCP4"/>
<protein>
    <submittedName>
        <fullName evidence="1">DUF3618 domain-containing protein</fullName>
    </submittedName>
</protein>
<dbReference type="Pfam" id="PF12277">
    <property type="entry name" value="DUF3618"/>
    <property type="match status" value="1"/>
</dbReference>
<dbReference type="RefSeq" id="WP_135872042.1">
    <property type="nucleotide sequence ID" value="NZ_SRSC01000004.1"/>
</dbReference>
<dbReference type="Proteomes" id="UP000306416">
    <property type="component" value="Unassembled WGS sequence"/>
</dbReference>
<reference evidence="1 2" key="1">
    <citation type="submission" date="2019-04" db="EMBL/GenBank/DDBJ databases">
        <title>Geobacter oryzae sp. nov., ferric-reducing bacteria isolated from paddy soil.</title>
        <authorList>
            <person name="Xu Z."/>
            <person name="Masuda Y."/>
            <person name="Itoh H."/>
            <person name="Senoo K."/>
        </authorList>
    </citation>
    <scope>NUCLEOTIDE SEQUENCE [LARGE SCALE GENOMIC DNA]</scope>
    <source>
        <strain evidence="1 2">Red111</strain>
    </source>
</reference>
<accession>A0A4S1CCP4</accession>
<evidence type="ECO:0000313" key="2">
    <source>
        <dbReference type="Proteomes" id="UP000306416"/>
    </source>
</evidence>
<proteinExistence type="predicted"/>
<dbReference type="InterPro" id="IPR022062">
    <property type="entry name" value="DUF3618"/>
</dbReference>
<evidence type="ECO:0000313" key="1">
    <source>
        <dbReference type="EMBL" id="TGU70746.1"/>
    </source>
</evidence>